<dbReference type="STRING" id="158441.A0A226EXM6"/>
<evidence type="ECO:0000256" key="8">
    <source>
        <dbReference type="ARBA" id="ARBA00023033"/>
    </source>
</evidence>
<dbReference type="GO" id="GO:0020037">
    <property type="term" value="F:heme binding"/>
    <property type="evidence" value="ECO:0007669"/>
    <property type="project" value="InterPro"/>
</dbReference>
<dbReference type="InterPro" id="IPR050529">
    <property type="entry name" value="CYP450_sterol_14alpha_dmase"/>
</dbReference>
<organism evidence="10 11">
    <name type="scientific">Folsomia candida</name>
    <name type="common">Springtail</name>
    <dbReference type="NCBI Taxonomy" id="158441"/>
    <lineage>
        <taxon>Eukaryota</taxon>
        <taxon>Metazoa</taxon>
        <taxon>Ecdysozoa</taxon>
        <taxon>Arthropoda</taxon>
        <taxon>Hexapoda</taxon>
        <taxon>Collembola</taxon>
        <taxon>Entomobryomorpha</taxon>
        <taxon>Isotomoidea</taxon>
        <taxon>Isotomidae</taxon>
        <taxon>Proisotominae</taxon>
        <taxon>Folsomia</taxon>
    </lineage>
</organism>
<evidence type="ECO:0000256" key="3">
    <source>
        <dbReference type="ARBA" id="ARBA00004406"/>
    </source>
</evidence>
<evidence type="ECO:0000313" key="11">
    <source>
        <dbReference type="Proteomes" id="UP000198287"/>
    </source>
</evidence>
<accession>A0A226EXM6</accession>
<dbReference type="Gene3D" id="1.10.630.10">
    <property type="entry name" value="Cytochrome P450"/>
    <property type="match status" value="1"/>
</dbReference>
<comment type="subcellular location">
    <subcellularLocation>
        <location evidence="3">Endoplasmic reticulum membrane</location>
        <topology evidence="3">Peripheral membrane protein</topology>
    </subcellularLocation>
    <subcellularLocation>
        <location evidence="2">Microsome membrane</location>
        <topology evidence="2">Peripheral membrane protein</topology>
    </subcellularLocation>
</comment>
<evidence type="ECO:0000313" key="10">
    <source>
        <dbReference type="EMBL" id="OXA62342.1"/>
    </source>
</evidence>
<dbReference type="PRINTS" id="PR00465">
    <property type="entry name" value="EP450IV"/>
</dbReference>
<reference evidence="10 11" key="1">
    <citation type="submission" date="2015-12" db="EMBL/GenBank/DDBJ databases">
        <title>The genome of Folsomia candida.</title>
        <authorList>
            <person name="Faddeeva A."/>
            <person name="Derks M.F."/>
            <person name="Anvar Y."/>
            <person name="Smit S."/>
            <person name="Van Straalen N."/>
            <person name="Roelofs D."/>
        </authorList>
    </citation>
    <scope>NUCLEOTIDE SEQUENCE [LARGE SCALE GENOMIC DNA]</scope>
    <source>
        <strain evidence="10 11">VU population</strain>
        <tissue evidence="10">Whole body</tissue>
    </source>
</reference>
<dbReference type="Pfam" id="PF00067">
    <property type="entry name" value="p450"/>
    <property type="match status" value="1"/>
</dbReference>
<comment type="function">
    <text evidence="1">May be involved in the metabolism of insect hormones and in the breakdown of synthetic insecticides.</text>
</comment>
<gene>
    <name evidence="10" type="ORF">Fcan01_00659</name>
</gene>
<keyword evidence="7" id="KW-0408">Iron</keyword>
<evidence type="ECO:0000256" key="2">
    <source>
        <dbReference type="ARBA" id="ARBA00004174"/>
    </source>
</evidence>
<evidence type="ECO:0000256" key="9">
    <source>
        <dbReference type="ARBA" id="ARBA00023221"/>
    </source>
</evidence>
<dbReference type="InterPro" id="IPR001128">
    <property type="entry name" value="Cyt_P450"/>
</dbReference>
<keyword evidence="9" id="KW-0753">Steroid metabolism</keyword>
<comment type="caution">
    <text evidence="10">The sequence shown here is derived from an EMBL/GenBank/DDBJ whole genome shotgun (WGS) entry which is preliminary data.</text>
</comment>
<sequence length="426" mass="48332">MDALTSGFVGTTIFLGFLIGTKRWPIFSKSRSPIPPGVRSVPLVEGGLPFIGHGIAFAIDSIGFVRKCYAKYGKVFKIKIFRFSMILVCDRECAAEYFKAGEHKFSFVDILTMLYFADAFSDVGIPVTRLQKLMHKTVAVRVDRFLPKIKVEAERCIARLEEQVQTFAGNREINFAKDMVRFVMSTSVMCFMGIELSDRAFENMYEFNQLVNTVVSSAYFLPPWLIRLIFGRRLASYRNRVLIEFEPEIEKYRADRGKNESIILRATVDSFNELTGKPLTNREIGEILLCLLFVSSENTATGLTLAIVNLVNHPEHWDRARAESRKFLRNGDVKGIMTSEYLHACVMEMARLNSHMFAILRRPREKNVLGEFFVGEVDAVGMCVQMMQVHGSAEEVFSDPTTYKPDRFLGGVDGLGDKEPMGRKIL</sequence>
<dbReference type="GO" id="GO:0016705">
    <property type="term" value="F:oxidoreductase activity, acting on paired donors, with incorporation or reduction of molecular oxygen"/>
    <property type="evidence" value="ECO:0007669"/>
    <property type="project" value="InterPro"/>
</dbReference>
<evidence type="ECO:0000256" key="5">
    <source>
        <dbReference type="ARBA" id="ARBA00022617"/>
    </source>
</evidence>
<dbReference type="GO" id="GO:0008168">
    <property type="term" value="F:methyltransferase activity"/>
    <property type="evidence" value="ECO:0007669"/>
    <property type="project" value="UniProtKB-KW"/>
</dbReference>
<dbReference type="OrthoDB" id="1055148at2759"/>
<keyword evidence="5" id="KW-0349">Heme</keyword>
<name>A0A226EXM6_FOLCA</name>
<dbReference type="SUPFAM" id="SSF48264">
    <property type="entry name" value="Cytochrome P450"/>
    <property type="match status" value="1"/>
</dbReference>
<dbReference type="Proteomes" id="UP000198287">
    <property type="component" value="Unassembled WGS sequence"/>
</dbReference>
<proteinExistence type="inferred from homology"/>
<keyword evidence="6" id="KW-0479">Metal-binding</keyword>
<dbReference type="GO" id="GO:0032259">
    <property type="term" value="P:methylation"/>
    <property type="evidence" value="ECO:0007669"/>
    <property type="project" value="UniProtKB-KW"/>
</dbReference>
<evidence type="ECO:0000256" key="1">
    <source>
        <dbReference type="ARBA" id="ARBA00003690"/>
    </source>
</evidence>
<keyword evidence="9" id="KW-0443">Lipid metabolism</keyword>
<dbReference type="GO" id="GO:0004497">
    <property type="term" value="F:monooxygenase activity"/>
    <property type="evidence" value="ECO:0007669"/>
    <property type="project" value="UniProtKB-KW"/>
</dbReference>
<comment type="similarity">
    <text evidence="4">Belongs to the cytochrome P450 family.</text>
</comment>
<dbReference type="EMBL" id="LNIX01000001">
    <property type="protein sequence ID" value="OXA62342.1"/>
    <property type="molecule type" value="Genomic_DNA"/>
</dbReference>
<protein>
    <submittedName>
        <fullName evidence="10">Putative lanosterol 14-alpha demethylase</fullName>
    </submittedName>
</protein>
<keyword evidence="8" id="KW-0503">Monooxygenase</keyword>
<dbReference type="CDD" id="cd00302">
    <property type="entry name" value="cytochrome_P450"/>
    <property type="match status" value="1"/>
</dbReference>
<evidence type="ECO:0000256" key="4">
    <source>
        <dbReference type="ARBA" id="ARBA00010617"/>
    </source>
</evidence>
<evidence type="ECO:0000256" key="7">
    <source>
        <dbReference type="ARBA" id="ARBA00023004"/>
    </source>
</evidence>
<dbReference type="AlphaFoldDB" id="A0A226EXM6"/>
<keyword evidence="8" id="KW-0560">Oxidoreductase</keyword>
<dbReference type="GO" id="GO:0005506">
    <property type="term" value="F:iron ion binding"/>
    <property type="evidence" value="ECO:0007669"/>
    <property type="project" value="InterPro"/>
</dbReference>
<dbReference type="GO" id="GO:0008202">
    <property type="term" value="P:steroid metabolic process"/>
    <property type="evidence" value="ECO:0007669"/>
    <property type="project" value="UniProtKB-KW"/>
</dbReference>
<dbReference type="InterPro" id="IPR036396">
    <property type="entry name" value="Cyt_P450_sf"/>
</dbReference>
<dbReference type="InterPro" id="IPR002403">
    <property type="entry name" value="Cyt_P450_E_grp-IV"/>
</dbReference>
<keyword evidence="10" id="KW-0808">Transferase</keyword>
<dbReference type="PANTHER" id="PTHR24304:SF2">
    <property type="entry name" value="24-HYDROXYCHOLESTEROL 7-ALPHA-HYDROXYLASE"/>
    <property type="match status" value="1"/>
</dbReference>
<keyword evidence="10" id="KW-0489">Methyltransferase</keyword>
<keyword evidence="11" id="KW-1185">Reference proteome</keyword>
<dbReference type="PANTHER" id="PTHR24304">
    <property type="entry name" value="CYTOCHROME P450 FAMILY 7"/>
    <property type="match status" value="1"/>
</dbReference>
<evidence type="ECO:0000256" key="6">
    <source>
        <dbReference type="ARBA" id="ARBA00022723"/>
    </source>
</evidence>
<dbReference type="GO" id="GO:0005789">
    <property type="term" value="C:endoplasmic reticulum membrane"/>
    <property type="evidence" value="ECO:0007669"/>
    <property type="project" value="UniProtKB-SubCell"/>
</dbReference>